<comment type="caution">
    <text evidence="3">The sequence shown here is derived from an EMBL/GenBank/DDBJ whole genome shotgun (WGS) entry which is preliminary data.</text>
</comment>
<sequence>MALLHILSGGASTNDILLCGDSSGGLLLTQIISHILHPYPSIPPLPTLSTPFLGILLISPWVTFGAPFSSNTVRKDRDYLTLDILQYWGSAAKEGTALLSAGEDGQAEPGGYWGEPMKATSDWWSGVDKIATNIFITSGEWEVLHDDIQQFGKAFKEAAGPSVQVDVVSEPNGIHIGPVFGMLWDLGPNQLTDAVINWVYERMV</sequence>
<reference evidence="3" key="1">
    <citation type="submission" date="2021-10" db="EMBL/GenBank/DDBJ databases">
        <title>De novo Genome Assembly of Clathrus columnatus (Basidiomycota, Fungi) Using Illumina and Nanopore Sequence Data.</title>
        <authorList>
            <person name="Ogiso-Tanaka E."/>
            <person name="Itagaki H."/>
            <person name="Hosoya T."/>
            <person name="Hosaka K."/>
        </authorList>
    </citation>
    <scope>NUCLEOTIDE SEQUENCE</scope>
    <source>
        <strain evidence="3">MO-923</strain>
    </source>
</reference>
<dbReference type="GO" id="GO:0016787">
    <property type="term" value="F:hydrolase activity"/>
    <property type="evidence" value="ECO:0007669"/>
    <property type="project" value="UniProtKB-KW"/>
</dbReference>
<dbReference type="PANTHER" id="PTHR48081:SF31">
    <property type="entry name" value="STERYL ACETYL HYDROLASE MUG81-RELATED"/>
    <property type="match status" value="1"/>
</dbReference>
<accession>A0AAV5AKK0</accession>
<name>A0AAV5AKK0_9AGAM</name>
<organism evidence="3 4">
    <name type="scientific">Clathrus columnatus</name>
    <dbReference type="NCBI Taxonomy" id="1419009"/>
    <lineage>
        <taxon>Eukaryota</taxon>
        <taxon>Fungi</taxon>
        <taxon>Dikarya</taxon>
        <taxon>Basidiomycota</taxon>
        <taxon>Agaricomycotina</taxon>
        <taxon>Agaricomycetes</taxon>
        <taxon>Phallomycetidae</taxon>
        <taxon>Phallales</taxon>
        <taxon>Clathraceae</taxon>
        <taxon>Clathrus</taxon>
    </lineage>
</organism>
<gene>
    <name evidence="3" type="ORF">Clacol_009424</name>
</gene>
<dbReference type="InterPro" id="IPR029058">
    <property type="entry name" value="AB_hydrolase_fold"/>
</dbReference>
<dbReference type="Proteomes" id="UP001050691">
    <property type="component" value="Unassembled WGS sequence"/>
</dbReference>
<feature type="domain" description="Alpha/beta hydrolase fold-3" evidence="2">
    <location>
        <begin position="10"/>
        <end position="175"/>
    </location>
</feature>
<proteinExistence type="predicted"/>
<dbReference type="InterPro" id="IPR050300">
    <property type="entry name" value="GDXG_lipolytic_enzyme"/>
</dbReference>
<evidence type="ECO:0000313" key="4">
    <source>
        <dbReference type="Proteomes" id="UP001050691"/>
    </source>
</evidence>
<dbReference type="PANTHER" id="PTHR48081">
    <property type="entry name" value="AB HYDROLASE SUPERFAMILY PROTEIN C4A8.06C"/>
    <property type="match status" value="1"/>
</dbReference>
<keyword evidence="1" id="KW-0378">Hydrolase</keyword>
<keyword evidence="4" id="KW-1185">Reference proteome</keyword>
<evidence type="ECO:0000256" key="1">
    <source>
        <dbReference type="ARBA" id="ARBA00022801"/>
    </source>
</evidence>
<protein>
    <recommendedName>
        <fullName evidence="2">Alpha/beta hydrolase fold-3 domain-containing protein</fullName>
    </recommendedName>
</protein>
<dbReference type="SUPFAM" id="SSF53474">
    <property type="entry name" value="alpha/beta-Hydrolases"/>
    <property type="match status" value="1"/>
</dbReference>
<evidence type="ECO:0000259" key="2">
    <source>
        <dbReference type="Pfam" id="PF07859"/>
    </source>
</evidence>
<dbReference type="Pfam" id="PF07859">
    <property type="entry name" value="Abhydrolase_3"/>
    <property type="match status" value="1"/>
</dbReference>
<evidence type="ECO:0000313" key="3">
    <source>
        <dbReference type="EMBL" id="GJJ15149.1"/>
    </source>
</evidence>
<dbReference type="AlphaFoldDB" id="A0AAV5AKK0"/>
<dbReference type="InterPro" id="IPR013094">
    <property type="entry name" value="AB_hydrolase_3"/>
</dbReference>
<dbReference type="Gene3D" id="3.40.50.1820">
    <property type="entry name" value="alpha/beta hydrolase"/>
    <property type="match status" value="1"/>
</dbReference>
<dbReference type="EMBL" id="BPWL01000010">
    <property type="protein sequence ID" value="GJJ15149.1"/>
    <property type="molecule type" value="Genomic_DNA"/>
</dbReference>